<protein>
    <submittedName>
        <fullName evidence="2">Uncharacterized protein</fullName>
    </submittedName>
</protein>
<dbReference type="WBParaSite" id="Hba_01249">
    <property type="protein sequence ID" value="Hba_01249"/>
    <property type="gene ID" value="Hba_01249"/>
</dbReference>
<organism evidence="1 2">
    <name type="scientific">Heterorhabditis bacteriophora</name>
    <name type="common">Entomopathogenic nematode worm</name>
    <dbReference type="NCBI Taxonomy" id="37862"/>
    <lineage>
        <taxon>Eukaryota</taxon>
        <taxon>Metazoa</taxon>
        <taxon>Ecdysozoa</taxon>
        <taxon>Nematoda</taxon>
        <taxon>Chromadorea</taxon>
        <taxon>Rhabditida</taxon>
        <taxon>Rhabditina</taxon>
        <taxon>Rhabditomorpha</taxon>
        <taxon>Strongyloidea</taxon>
        <taxon>Heterorhabditidae</taxon>
        <taxon>Heterorhabditis</taxon>
    </lineage>
</organism>
<dbReference type="AlphaFoldDB" id="A0A1I7W9B4"/>
<dbReference type="Proteomes" id="UP000095283">
    <property type="component" value="Unplaced"/>
</dbReference>
<name>A0A1I7W9B4_HETBA</name>
<proteinExistence type="predicted"/>
<evidence type="ECO:0000313" key="2">
    <source>
        <dbReference type="WBParaSite" id="Hba_01249"/>
    </source>
</evidence>
<reference evidence="2" key="1">
    <citation type="submission" date="2016-11" db="UniProtKB">
        <authorList>
            <consortium name="WormBaseParasite"/>
        </authorList>
    </citation>
    <scope>IDENTIFICATION</scope>
</reference>
<evidence type="ECO:0000313" key="1">
    <source>
        <dbReference type="Proteomes" id="UP000095283"/>
    </source>
</evidence>
<accession>A0A1I7W9B4</accession>
<keyword evidence="1" id="KW-1185">Reference proteome</keyword>
<sequence>MQWNKKDHLPGKEVGRPFCSMTTLDHFELRLGSSSACGVFTGLGAKMNRRFNCLQVDVVFLRRNPKLTREMAEGQILIALYFIYYGNKVDIWGKNS</sequence>